<feature type="compositionally biased region" description="Basic residues" evidence="7">
    <location>
        <begin position="333"/>
        <end position="348"/>
    </location>
</feature>
<comment type="catalytic activity">
    <reaction evidence="5 6">
        <text>O-phospho-L-threonyl-[protein] + H2O = L-threonyl-[protein] + phosphate</text>
        <dbReference type="Rhea" id="RHEA:47004"/>
        <dbReference type="Rhea" id="RHEA-COMP:11060"/>
        <dbReference type="Rhea" id="RHEA-COMP:11605"/>
        <dbReference type="ChEBI" id="CHEBI:15377"/>
        <dbReference type="ChEBI" id="CHEBI:30013"/>
        <dbReference type="ChEBI" id="CHEBI:43474"/>
        <dbReference type="ChEBI" id="CHEBI:61977"/>
        <dbReference type="EC" id="3.1.3.16"/>
    </reaction>
</comment>
<evidence type="ECO:0000256" key="7">
    <source>
        <dbReference type="SAM" id="MobiDB-lite"/>
    </source>
</evidence>
<dbReference type="SMART" id="SM00577">
    <property type="entry name" value="CPDc"/>
    <property type="match status" value="1"/>
</dbReference>
<keyword evidence="2 6" id="KW-0378">Hydrolase</keyword>
<dbReference type="InterPro" id="IPR011947">
    <property type="entry name" value="FCP1_euk"/>
</dbReference>
<dbReference type="PANTHER" id="PTHR23081">
    <property type="entry name" value="RNA POLYMERASE II CTD PHOSPHATASE"/>
    <property type="match status" value="1"/>
</dbReference>
<comment type="caution">
    <text evidence="9">The sequence shown here is derived from an EMBL/GenBank/DDBJ whole genome shotgun (WGS) entry which is preliminary data.</text>
</comment>
<evidence type="ECO:0000256" key="3">
    <source>
        <dbReference type="ARBA" id="ARBA00023242"/>
    </source>
</evidence>
<keyword evidence="3 6" id="KW-0539">Nucleus</keyword>
<dbReference type="InterPro" id="IPR039189">
    <property type="entry name" value="Fcp1"/>
</dbReference>
<organism evidence="9 10">
    <name type="scientific">Carnegiea gigantea</name>
    <dbReference type="NCBI Taxonomy" id="171969"/>
    <lineage>
        <taxon>Eukaryota</taxon>
        <taxon>Viridiplantae</taxon>
        <taxon>Streptophyta</taxon>
        <taxon>Embryophyta</taxon>
        <taxon>Tracheophyta</taxon>
        <taxon>Spermatophyta</taxon>
        <taxon>Magnoliopsida</taxon>
        <taxon>eudicotyledons</taxon>
        <taxon>Gunneridae</taxon>
        <taxon>Pentapetalae</taxon>
        <taxon>Caryophyllales</taxon>
        <taxon>Cactineae</taxon>
        <taxon>Cactaceae</taxon>
        <taxon>Cactoideae</taxon>
        <taxon>Echinocereeae</taxon>
        <taxon>Carnegiea</taxon>
    </lineage>
</organism>
<feature type="region of interest" description="Disordered" evidence="7">
    <location>
        <begin position="329"/>
        <end position="348"/>
    </location>
</feature>
<feature type="domain" description="FCP1 homology" evidence="8">
    <location>
        <begin position="98"/>
        <end position="280"/>
    </location>
</feature>
<dbReference type="OrthoDB" id="10249888at2759"/>
<comment type="subcellular location">
    <subcellularLocation>
        <location evidence="1 6">Nucleus</location>
    </subcellularLocation>
</comment>
<evidence type="ECO:0000256" key="2">
    <source>
        <dbReference type="ARBA" id="ARBA00022801"/>
    </source>
</evidence>
<evidence type="ECO:0000256" key="4">
    <source>
        <dbReference type="ARBA" id="ARBA00047761"/>
    </source>
</evidence>
<dbReference type="PANTHER" id="PTHR23081:SF36">
    <property type="entry name" value="RNA POLYMERASE II SUBUNIT A C-TERMINAL DOMAIN PHOSPHATASE"/>
    <property type="match status" value="1"/>
</dbReference>
<evidence type="ECO:0000313" key="10">
    <source>
        <dbReference type="Proteomes" id="UP001153076"/>
    </source>
</evidence>
<evidence type="ECO:0000256" key="5">
    <source>
        <dbReference type="ARBA" id="ARBA00048336"/>
    </source>
</evidence>
<comment type="catalytic activity">
    <reaction evidence="4 6">
        <text>O-phospho-L-seryl-[protein] + H2O = L-seryl-[protein] + phosphate</text>
        <dbReference type="Rhea" id="RHEA:20629"/>
        <dbReference type="Rhea" id="RHEA-COMP:9863"/>
        <dbReference type="Rhea" id="RHEA-COMP:11604"/>
        <dbReference type="ChEBI" id="CHEBI:15377"/>
        <dbReference type="ChEBI" id="CHEBI:29999"/>
        <dbReference type="ChEBI" id="CHEBI:43474"/>
        <dbReference type="ChEBI" id="CHEBI:83421"/>
        <dbReference type="EC" id="3.1.3.16"/>
    </reaction>
</comment>
<evidence type="ECO:0000313" key="9">
    <source>
        <dbReference type="EMBL" id="KAJ8451209.1"/>
    </source>
</evidence>
<dbReference type="EMBL" id="JAKOGI010000010">
    <property type="protein sequence ID" value="KAJ8451209.1"/>
    <property type="molecule type" value="Genomic_DNA"/>
</dbReference>
<dbReference type="PROSITE" id="PS50969">
    <property type="entry name" value="FCP1"/>
    <property type="match status" value="1"/>
</dbReference>
<dbReference type="CDD" id="cd07521">
    <property type="entry name" value="HAD_FCP1-like"/>
    <property type="match status" value="1"/>
</dbReference>
<gene>
    <name evidence="9" type="ORF">Cgig2_013981</name>
</gene>
<accession>A0A9Q1KYH0</accession>
<dbReference type="Gene3D" id="3.40.50.1000">
    <property type="entry name" value="HAD superfamily/HAD-like"/>
    <property type="match status" value="1"/>
</dbReference>
<dbReference type="GO" id="GO:0005634">
    <property type="term" value="C:nucleus"/>
    <property type="evidence" value="ECO:0007669"/>
    <property type="project" value="UniProtKB-SubCell"/>
</dbReference>
<evidence type="ECO:0000256" key="6">
    <source>
        <dbReference type="RuleBase" id="RU366066"/>
    </source>
</evidence>
<dbReference type="InterPro" id="IPR004274">
    <property type="entry name" value="FCP1_dom"/>
</dbReference>
<sequence>MEQQLNDDDFDHGNFQTDLISSLFGHQISPSNPNTNSQNPTTCPHPILIKNTCTKCNTTILDGNPKFTTIPFWYVYPSMSISHGEMNRAKGTNLQALLVKRKLHLVLDLDHTLVHTRVNWKLTPEDRKFLRTKRHGVNYYNLAEEGGSLYKMAGGWTKLRPYVRSFLREASTMFEMTVYTLGCRACAWATAKVLDPEGEYFGMWRVITREDCSGGGLDKHKKVLDMVVAHERGVLVVDDNEGVWGDHKSSLIKIKPYNYFSYNSPDEDKVHDSSPPRKSWSQLGGDESEERGELARTLREVHRAFFDGLEEEYEKRDVREVLQRVLKAQKSSNKLKGKKEINKKKKNS</sequence>
<reference evidence="9" key="1">
    <citation type="submission" date="2022-04" db="EMBL/GenBank/DDBJ databases">
        <title>Carnegiea gigantea Genome sequencing and assembly v2.</title>
        <authorList>
            <person name="Copetti D."/>
            <person name="Sanderson M.J."/>
            <person name="Burquez A."/>
            <person name="Wojciechowski M.F."/>
        </authorList>
    </citation>
    <scope>NUCLEOTIDE SEQUENCE</scope>
    <source>
        <strain evidence="9">SGP5-SGP5p</strain>
        <tissue evidence="9">Aerial part</tissue>
    </source>
</reference>
<evidence type="ECO:0000256" key="1">
    <source>
        <dbReference type="ARBA" id="ARBA00004123"/>
    </source>
</evidence>
<proteinExistence type="predicted"/>
<dbReference type="AlphaFoldDB" id="A0A9Q1KYH0"/>
<dbReference type="InterPro" id="IPR036412">
    <property type="entry name" value="HAD-like_sf"/>
</dbReference>
<feature type="region of interest" description="Disordered" evidence="7">
    <location>
        <begin position="266"/>
        <end position="294"/>
    </location>
</feature>
<protein>
    <recommendedName>
        <fullName evidence="6">RNA polymerase II C-terminal domain phosphatase-like</fullName>
        <ecNumber evidence="6">3.1.3.16</ecNumber>
    </recommendedName>
</protein>
<dbReference type="InterPro" id="IPR023214">
    <property type="entry name" value="HAD_sf"/>
</dbReference>
<keyword evidence="10" id="KW-1185">Reference proteome</keyword>
<dbReference type="Proteomes" id="UP001153076">
    <property type="component" value="Unassembled WGS sequence"/>
</dbReference>
<name>A0A9Q1KYH0_9CARY</name>
<dbReference type="Pfam" id="PF03031">
    <property type="entry name" value="NIF"/>
    <property type="match status" value="1"/>
</dbReference>
<dbReference type="SUPFAM" id="SSF56784">
    <property type="entry name" value="HAD-like"/>
    <property type="match status" value="1"/>
</dbReference>
<dbReference type="NCBIfam" id="TIGR02250">
    <property type="entry name" value="FCP1_euk"/>
    <property type="match status" value="1"/>
</dbReference>
<evidence type="ECO:0000259" key="8">
    <source>
        <dbReference type="PROSITE" id="PS50969"/>
    </source>
</evidence>
<dbReference type="EC" id="3.1.3.16" evidence="6"/>
<dbReference type="GO" id="GO:0008420">
    <property type="term" value="F:RNA polymerase II CTD heptapeptide repeat phosphatase activity"/>
    <property type="evidence" value="ECO:0007669"/>
    <property type="project" value="UniProtKB-UniRule"/>
</dbReference>
<feature type="compositionally biased region" description="Basic and acidic residues" evidence="7">
    <location>
        <begin position="266"/>
        <end position="275"/>
    </location>
</feature>
<comment type="function">
    <text evidence="6">This promotes the activity of RNA polymerase II.</text>
</comment>